<evidence type="ECO:0000259" key="2">
    <source>
        <dbReference type="SMART" id="SM00220"/>
    </source>
</evidence>
<dbReference type="InterPro" id="IPR011990">
    <property type="entry name" value="TPR-like_helical_dom_sf"/>
</dbReference>
<dbReference type="Proteomes" id="UP001470230">
    <property type="component" value="Unassembled WGS sequence"/>
</dbReference>
<dbReference type="EMBL" id="JAPFFF010000055">
    <property type="protein sequence ID" value="KAK8838478.1"/>
    <property type="molecule type" value="Genomic_DNA"/>
</dbReference>
<dbReference type="SUPFAM" id="SSF81901">
    <property type="entry name" value="HCP-like"/>
    <property type="match status" value="1"/>
</dbReference>
<dbReference type="PANTHER" id="PTHR11102">
    <property type="entry name" value="SEL-1-LIKE PROTEIN"/>
    <property type="match status" value="1"/>
</dbReference>
<keyword evidence="4" id="KW-1185">Reference proteome</keyword>
<accession>A0ABR2GX05</accession>
<evidence type="ECO:0000313" key="3">
    <source>
        <dbReference type="EMBL" id="KAK8838478.1"/>
    </source>
</evidence>
<dbReference type="Gene3D" id="1.25.40.10">
    <property type="entry name" value="Tetratricopeptide repeat domain"/>
    <property type="match status" value="2"/>
</dbReference>
<dbReference type="SMART" id="SM00220">
    <property type="entry name" value="S_TKc"/>
    <property type="match status" value="1"/>
</dbReference>
<comment type="caution">
    <text evidence="3">The sequence shown here is derived from an EMBL/GenBank/DDBJ whole genome shotgun (WGS) entry which is preliminary data.</text>
</comment>
<feature type="domain" description="Protein kinase" evidence="2">
    <location>
        <begin position="2"/>
        <end position="176"/>
    </location>
</feature>
<dbReference type="Gene3D" id="1.10.510.10">
    <property type="entry name" value="Transferase(Phosphotransferase) domain 1"/>
    <property type="match status" value="1"/>
</dbReference>
<reference evidence="3 4" key="1">
    <citation type="submission" date="2024-04" db="EMBL/GenBank/DDBJ databases">
        <title>Tritrichomonas musculus Genome.</title>
        <authorList>
            <person name="Alves-Ferreira E."/>
            <person name="Grigg M."/>
            <person name="Lorenzi H."/>
            <person name="Galac M."/>
        </authorList>
    </citation>
    <scope>NUCLEOTIDE SEQUENCE [LARGE SCALE GENOMIC DNA]</scope>
    <source>
        <strain evidence="3 4">EAF2021</strain>
    </source>
</reference>
<sequence>MLVIDFIEGCSLSKIDKLHLDINDKYIIILEIMFTLKTIHTHNYVYRDLHPNNIIIDHQKSAILIDFDRMIQQQENYQGTVNFVHQYIAPEITKGKQFSFKADIYSLGFLIYYIITEKKPKISYDDNFNCLKYLQFNEFKKEHYLLRKICERCISYEPKKRYNIDELIHTFVFDFFLPIILESIGEGFKFPIKAFYSLFKIIEPMPSSMEIHIIFHLPIHQNDPLVLYLIGTFHYNGEYVQFDINKSIHYLTLSANQNNSKAQCFLGYLYFENKFVKQDIKKSIYYLTLSANNNDMYAQFLLGKIYYEGLFGQIDLNKSIFYLTLSANQNIPEAQALLGYIYYSFNNINKSIHYLTLFANQNNSAAQCILGIFYLFTNKVPQNFDK</sequence>
<evidence type="ECO:0000313" key="4">
    <source>
        <dbReference type="Proteomes" id="UP001470230"/>
    </source>
</evidence>
<dbReference type="InterPro" id="IPR000719">
    <property type="entry name" value="Prot_kinase_dom"/>
</dbReference>
<dbReference type="SUPFAM" id="SSF56112">
    <property type="entry name" value="Protein kinase-like (PK-like)"/>
    <property type="match status" value="1"/>
</dbReference>
<dbReference type="InterPro" id="IPR006597">
    <property type="entry name" value="Sel1-like"/>
</dbReference>
<organism evidence="3 4">
    <name type="scientific">Tritrichomonas musculus</name>
    <dbReference type="NCBI Taxonomy" id="1915356"/>
    <lineage>
        <taxon>Eukaryota</taxon>
        <taxon>Metamonada</taxon>
        <taxon>Parabasalia</taxon>
        <taxon>Tritrichomonadida</taxon>
        <taxon>Tritrichomonadidae</taxon>
        <taxon>Tritrichomonas</taxon>
    </lineage>
</organism>
<evidence type="ECO:0000256" key="1">
    <source>
        <dbReference type="ARBA" id="ARBA00038101"/>
    </source>
</evidence>
<proteinExistence type="inferred from homology"/>
<dbReference type="PANTHER" id="PTHR11102:SF147">
    <property type="entry name" value="SEL1L ADAPTOR SUBUNIT OF ERAD E3 UBIQUITIN LIGASE"/>
    <property type="match status" value="1"/>
</dbReference>
<dbReference type="Pfam" id="PF00069">
    <property type="entry name" value="Pkinase"/>
    <property type="match status" value="1"/>
</dbReference>
<protein>
    <recommendedName>
        <fullName evidence="2">Protein kinase domain-containing protein</fullName>
    </recommendedName>
</protein>
<name>A0ABR2GX05_9EUKA</name>
<dbReference type="Pfam" id="PF08238">
    <property type="entry name" value="Sel1"/>
    <property type="match status" value="4"/>
</dbReference>
<dbReference type="SMART" id="SM00671">
    <property type="entry name" value="SEL1"/>
    <property type="match status" value="4"/>
</dbReference>
<dbReference type="InterPro" id="IPR050767">
    <property type="entry name" value="Sel1_AlgK"/>
</dbReference>
<gene>
    <name evidence="3" type="ORF">M9Y10_033105</name>
</gene>
<comment type="similarity">
    <text evidence="1">Belongs to the sel-1 family.</text>
</comment>
<dbReference type="InterPro" id="IPR011009">
    <property type="entry name" value="Kinase-like_dom_sf"/>
</dbReference>